<name>X1RG72_9ZZZZ</name>
<accession>X1RG72</accession>
<reference evidence="1" key="1">
    <citation type="journal article" date="2014" name="Front. Microbiol.">
        <title>High frequency of phylogenetically diverse reductive dehalogenase-homologous genes in deep subseafloor sedimentary metagenomes.</title>
        <authorList>
            <person name="Kawai M."/>
            <person name="Futagami T."/>
            <person name="Toyoda A."/>
            <person name="Takaki Y."/>
            <person name="Nishi S."/>
            <person name="Hori S."/>
            <person name="Arai W."/>
            <person name="Tsubouchi T."/>
            <person name="Morono Y."/>
            <person name="Uchiyama I."/>
            <person name="Ito T."/>
            <person name="Fujiyama A."/>
            <person name="Inagaki F."/>
            <person name="Takami H."/>
        </authorList>
    </citation>
    <scope>NUCLEOTIDE SEQUENCE</scope>
    <source>
        <strain evidence="1">Expedition CK06-06</strain>
    </source>
</reference>
<sequence length="42" mass="5193">MEEKQAKIKALLEELHDYIHKLPEPYRSELHDIYVRLNRLFL</sequence>
<protein>
    <submittedName>
        <fullName evidence="1">Uncharacterized protein</fullName>
    </submittedName>
</protein>
<dbReference type="EMBL" id="BARW01000286">
    <property type="protein sequence ID" value="GAI62150.1"/>
    <property type="molecule type" value="Genomic_DNA"/>
</dbReference>
<comment type="caution">
    <text evidence="1">The sequence shown here is derived from an EMBL/GenBank/DDBJ whole genome shotgun (WGS) entry which is preliminary data.</text>
</comment>
<organism evidence="1">
    <name type="scientific">marine sediment metagenome</name>
    <dbReference type="NCBI Taxonomy" id="412755"/>
    <lineage>
        <taxon>unclassified sequences</taxon>
        <taxon>metagenomes</taxon>
        <taxon>ecological metagenomes</taxon>
    </lineage>
</organism>
<dbReference type="AlphaFoldDB" id="X1RG72"/>
<gene>
    <name evidence="1" type="ORF">S12H4_01441</name>
</gene>
<proteinExistence type="predicted"/>
<evidence type="ECO:0000313" key="1">
    <source>
        <dbReference type="EMBL" id="GAI62150.1"/>
    </source>
</evidence>